<dbReference type="Proteomes" id="UP000005413">
    <property type="component" value="Unassembled WGS sequence"/>
</dbReference>
<keyword evidence="1" id="KW-1133">Transmembrane helix</keyword>
<evidence type="ECO:0000313" key="3">
    <source>
        <dbReference type="Proteomes" id="UP000005413"/>
    </source>
</evidence>
<keyword evidence="1" id="KW-0472">Membrane</keyword>
<reference evidence="2 3" key="1">
    <citation type="journal article" date="2012" name="BMC Genomics">
        <title>Comparative genomic analysis of the genus Staphylococcus including Staphylococcus aureus and its newly described sister species Staphylococcus simiae.</title>
        <authorList>
            <person name="Suzuki H."/>
            <person name="Lefebure T."/>
            <person name="Pavinski Bitar P."/>
            <person name="Stanhope M.J."/>
        </authorList>
    </citation>
    <scope>NUCLEOTIDE SEQUENCE [LARGE SCALE GENOMIC DNA]</scope>
    <source>
        <strain evidence="2 3">CCM 7213</strain>
    </source>
</reference>
<feature type="transmembrane region" description="Helical" evidence="1">
    <location>
        <begin position="72"/>
        <end position="105"/>
    </location>
</feature>
<organism evidence="2 3">
    <name type="scientific">Staphylococcus simiae CCM 7213 = CCUG 51256</name>
    <dbReference type="NCBI Taxonomy" id="911238"/>
    <lineage>
        <taxon>Bacteria</taxon>
        <taxon>Bacillati</taxon>
        <taxon>Bacillota</taxon>
        <taxon>Bacilli</taxon>
        <taxon>Bacillales</taxon>
        <taxon>Staphylococcaceae</taxon>
        <taxon>Staphylococcus</taxon>
    </lineage>
</organism>
<gene>
    <name evidence="2" type="ORF">SS7213T_00524</name>
</gene>
<evidence type="ECO:0008006" key="4">
    <source>
        <dbReference type="Google" id="ProtNLM"/>
    </source>
</evidence>
<proteinExistence type="predicted"/>
<name>G5JFA9_9STAP</name>
<dbReference type="PATRIC" id="fig|911238.3.peg.102"/>
<sequence>MTISTYMFILILLCGVVTLIIRIVPFMLISKVHLPDKVVQWLSFIPITLFTALVIDSIIQQPMHGHGYTLNMPYVIALVPTLLLAIISRSLTITIVGGIVVMALLRFFF</sequence>
<keyword evidence="1" id="KW-0812">Transmembrane</keyword>
<dbReference type="InterPro" id="IPR008407">
    <property type="entry name" value="Brnchd-chn_aa_trnsp_AzlD"/>
</dbReference>
<dbReference type="RefSeq" id="WP_002461656.1">
    <property type="nucleotide sequence ID" value="NZ_AEUN01000012.1"/>
</dbReference>
<evidence type="ECO:0000313" key="2">
    <source>
        <dbReference type="EMBL" id="EHJ09139.1"/>
    </source>
</evidence>
<dbReference type="EMBL" id="AEUN01000012">
    <property type="protein sequence ID" value="EHJ09139.1"/>
    <property type="molecule type" value="Genomic_DNA"/>
</dbReference>
<protein>
    <recommendedName>
        <fullName evidence="4">Branched-chain amino acid transport family protein</fullName>
    </recommendedName>
</protein>
<feature type="transmembrane region" description="Helical" evidence="1">
    <location>
        <begin position="6"/>
        <end position="29"/>
    </location>
</feature>
<accession>G5JFA9</accession>
<dbReference type="AlphaFoldDB" id="G5JFA9"/>
<evidence type="ECO:0000256" key="1">
    <source>
        <dbReference type="SAM" id="Phobius"/>
    </source>
</evidence>
<comment type="caution">
    <text evidence="2">The sequence shown here is derived from an EMBL/GenBank/DDBJ whole genome shotgun (WGS) entry which is preliminary data.</text>
</comment>
<keyword evidence="3" id="KW-1185">Reference proteome</keyword>
<dbReference type="Pfam" id="PF05437">
    <property type="entry name" value="AzlD"/>
    <property type="match status" value="1"/>
</dbReference>
<feature type="transmembrane region" description="Helical" evidence="1">
    <location>
        <begin position="41"/>
        <end position="60"/>
    </location>
</feature>